<evidence type="ECO:0000313" key="5">
    <source>
        <dbReference type="Proteomes" id="UP000199075"/>
    </source>
</evidence>
<accession>A0A1H0F040</accession>
<dbReference type="InterPro" id="IPR036679">
    <property type="entry name" value="FlgN-like_sf"/>
</dbReference>
<dbReference type="EMBL" id="FNIV01000002">
    <property type="protein sequence ID" value="SDN88008.1"/>
    <property type="molecule type" value="Genomic_DNA"/>
</dbReference>
<proteinExistence type="inferred from homology"/>
<comment type="similarity">
    <text evidence="2">Belongs to the FlgN family.</text>
</comment>
<name>A0A1H0F040_9GAMM</name>
<comment type="function">
    <text evidence="1">Required for the efficient initiation of filament assembly.</text>
</comment>
<keyword evidence="5" id="KW-1185">Reference proteome</keyword>
<dbReference type="AlphaFoldDB" id="A0A1H0F040"/>
<dbReference type="SUPFAM" id="SSF140566">
    <property type="entry name" value="FlgN-like"/>
    <property type="match status" value="1"/>
</dbReference>
<sequence>MSLTRLLETQTSRLEALSRLLSQEQELLLAGQVEGRVLEQVAGDKQALLESLEATEKSRLSVQRRLGYAADAEGSRQAAVDAGCLEAWQKLLELAQQTAQQNQRNGRLISVRSQHNRQMLDYLQSIVEARPYTAKGRPRGASGQLNASA</sequence>
<gene>
    <name evidence="4" type="ORF">SAMN04487957_102262</name>
</gene>
<keyword evidence="4" id="KW-0969">Cilium</keyword>
<dbReference type="InterPro" id="IPR007809">
    <property type="entry name" value="FlgN-like"/>
</dbReference>
<evidence type="ECO:0000256" key="1">
    <source>
        <dbReference type="ARBA" id="ARBA00002397"/>
    </source>
</evidence>
<keyword evidence="4" id="KW-0282">Flagellum</keyword>
<dbReference type="Gene3D" id="1.20.58.300">
    <property type="entry name" value="FlgN-like"/>
    <property type="match status" value="1"/>
</dbReference>
<evidence type="ECO:0000256" key="2">
    <source>
        <dbReference type="ARBA" id="ARBA00007703"/>
    </source>
</evidence>
<evidence type="ECO:0000256" key="3">
    <source>
        <dbReference type="ARBA" id="ARBA00022795"/>
    </source>
</evidence>
<dbReference type="Proteomes" id="UP000199075">
    <property type="component" value="Unassembled WGS sequence"/>
</dbReference>
<reference evidence="5" key="1">
    <citation type="submission" date="2016-10" db="EMBL/GenBank/DDBJ databases">
        <authorList>
            <person name="Varghese N."/>
            <person name="Submissions S."/>
        </authorList>
    </citation>
    <scope>NUCLEOTIDE SEQUENCE [LARGE SCALE GENOMIC DNA]</scope>
    <source>
        <strain evidence="5">CGMCC 1.6444</strain>
    </source>
</reference>
<dbReference type="Pfam" id="PF05130">
    <property type="entry name" value="FlgN"/>
    <property type="match status" value="1"/>
</dbReference>
<dbReference type="OrthoDB" id="6238586at2"/>
<dbReference type="GO" id="GO:0044780">
    <property type="term" value="P:bacterial-type flagellum assembly"/>
    <property type="evidence" value="ECO:0007669"/>
    <property type="project" value="InterPro"/>
</dbReference>
<keyword evidence="4" id="KW-0966">Cell projection</keyword>
<dbReference type="RefSeq" id="WP_089677117.1">
    <property type="nucleotide sequence ID" value="NZ_FNIV01000002.1"/>
</dbReference>
<organism evidence="4 5">
    <name type="scientific">Halomonas shengliensis</name>
    <dbReference type="NCBI Taxonomy" id="419597"/>
    <lineage>
        <taxon>Bacteria</taxon>
        <taxon>Pseudomonadati</taxon>
        <taxon>Pseudomonadota</taxon>
        <taxon>Gammaproteobacteria</taxon>
        <taxon>Oceanospirillales</taxon>
        <taxon>Halomonadaceae</taxon>
        <taxon>Halomonas</taxon>
    </lineage>
</organism>
<dbReference type="STRING" id="419597.SAMN04487957_102262"/>
<evidence type="ECO:0000313" key="4">
    <source>
        <dbReference type="EMBL" id="SDN88008.1"/>
    </source>
</evidence>
<keyword evidence="3" id="KW-1005">Bacterial flagellum biogenesis</keyword>
<protein>
    <submittedName>
        <fullName evidence="4">Flagella synthesis protein FlgN</fullName>
    </submittedName>
</protein>